<evidence type="ECO:0000259" key="17">
    <source>
        <dbReference type="PROSITE" id="PS50158"/>
    </source>
</evidence>
<dbReference type="GO" id="GO:0042575">
    <property type="term" value="C:DNA polymerase complex"/>
    <property type="evidence" value="ECO:0007669"/>
    <property type="project" value="UniProtKB-ARBA"/>
</dbReference>
<proteinExistence type="predicted"/>
<evidence type="ECO:0000256" key="9">
    <source>
        <dbReference type="ARBA" id="ARBA00022842"/>
    </source>
</evidence>
<dbReference type="InterPro" id="IPR041577">
    <property type="entry name" value="RT_RNaseH_2"/>
</dbReference>
<evidence type="ECO:0000256" key="8">
    <source>
        <dbReference type="ARBA" id="ARBA00022801"/>
    </source>
</evidence>
<dbReference type="InterPro" id="IPR036875">
    <property type="entry name" value="Znf_CCHC_sf"/>
</dbReference>
<dbReference type="SUPFAM" id="SSF57756">
    <property type="entry name" value="Retrovirus zinc finger-like domains"/>
    <property type="match status" value="1"/>
</dbReference>
<name>E3NJ82_CAERE</name>
<dbReference type="InterPro" id="IPR001995">
    <property type="entry name" value="Peptidase_A2_cat"/>
</dbReference>
<dbReference type="Gene3D" id="1.10.340.70">
    <property type="match status" value="1"/>
</dbReference>
<dbReference type="Pfam" id="PF13650">
    <property type="entry name" value="Asp_protease_2"/>
    <property type="match status" value="1"/>
</dbReference>
<dbReference type="Proteomes" id="UP000008281">
    <property type="component" value="Unassembled WGS sequence"/>
</dbReference>
<dbReference type="FunFam" id="1.10.340.70:FF:000003">
    <property type="entry name" value="Protein CBG25708"/>
    <property type="match status" value="1"/>
</dbReference>
<keyword evidence="22" id="KW-1185">Reference proteome</keyword>
<dbReference type="InterPro" id="IPR021109">
    <property type="entry name" value="Peptidase_aspartic_dom_sf"/>
</dbReference>
<keyword evidence="3" id="KW-0808">Transferase</keyword>
<keyword evidence="2" id="KW-0645">Protease</keyword>
<evidence type="ECO:0000256" key="6">
    <source>
        <dbReference type="ARBA" id="ARBA00022750"/>
    </source>
</evidence>
<feature type="compositionally biased region" description="Basic and acidic residues" evidence="16">
    <location>
        <begin position="1387"/>
        <end position="1398"/>
    </location>
</feature>
<keyword evidence="15" id="KW-0862">Zinc</keyword>
<dbReference type="PROSITE" id="PS50994">
    <property type="entry name" value="INTEGRASE"/>
    <property type="match status" value="1"/>
</dbReference>
<dbReference type="InParanoid" id="E3NJ82"/>
<dbReference type="SUPFAM" id="SSF53098">
    <property type="entry name" value="Ribonuclease H-like"/>
    <property type="match status" value="1"/>
</dbReference>
<reference evidence="21" key="1">
    <citation type="submission" date="2007-07" db="EMBL/GenBank/DDBJ databases">
        <title>PCAP assembly of the Caenorhabditis remanei genome.</title>
        <authorList>
            <consortium name="The Caenorhabditis remanei Sequencing Consortium"/>
            <person name="Wilson R.K."/>
        </authorList>
    </citation>
    <scope>NUCLEOTIDE SEQUENCE [LARGE SCALE GENOMIC DNA]</scope>
    <source>
        <strain evidence="21">PB4641</strain>
    </source>
</reference>
<feature type="compositionally biased region" description="Basic residues" evidence="16">
    <location>
        <begin position="1376"/>
        <end position="1385"/>
    </location>
</feature>
<dbReference type="Gene3D" id="4.10.60.10">
    <property type="entry name" value="Zinc finger, CCHC-type"/>
    <property type="match status" value="1"/>
</dbReference>
<evidence type="ECO:0000313" key="21">
    <source>
        <dbReference type="EMBL" id="EFP00542.1"/>
    </source>
</evidence>
<dbReference type="Gene3D" id="2.40.70.10">
    <property type="entry name" value="Acid Proteases"/>
    <property type="match status" value="1"/>
</dbReference>
<keyword evidence="15" id="KW-0863">Zinc-finger</keyword>
<dbReference type="GO" id="GO:0004519">
    <property type="term" value="F:endonuclease activity"/>
    <property type="evidence" value="ECO:0007669"/>
    <property type="project" value="UniProtKB-KW"/>
</dbReference>
<dbReference type="OMA" id="IVERTIF"/>
<evidence type="ECO:0000256" key="3">
    <source>
        <dbReference type="ARBA" id="ARBA00022679"/>
    </source>
</evidence>
<accession>E3NJ82</accession>
<keyword evidence="6" id="KW-0064">Aspartyl protease</keyword>
<keyword evidence="9" id="KW-0460">Magnesium</keyword>
<evidence type="ECO:0000256" key="4">
    <source>
        <dbReference type="ARBA" id="ARBA00022695"/>
    </source>
</evidence>
<feature type="domain" description="Reverse transcriptase" evidence="19">
    <location>
        <begin position="518"/>
        <end position="696"/>
    </location>
</feature>
<dbReference type="Gene3D" id="3.30.70.270">
    <property type="match status" value="2"/>
</dbReference>
<dbReference type="InterPro" id="IPR001969">
    <property type="entry name" value="Aspartic_peptidase_AS"/>
</dbReference>
<dbReference type="InterPro" id="IPR012337">
    <property type="entry name" value="RNaseH-like_sf"/>
</dbReference>
<dbReference type="Pfam" id="PF17921">
    <property type="entry name" value="Integrase_H2C2"/>
    <property type="match status" value="1"/>
</dbReference>
<evidence type="ECO:0000256" key="16">
    <source>
        <dbReference type="SAM" id="MobiDB-lite"/>
    </source>
</evidence>
<dbReference type="FunFam" id="3.30.420.10:FF:000131">
    <property type="entry name" value="Protein CBG26278"/>
    <property type="match status" value="1"/>
</dbReference>
<dbReference type="PROSITE" id="PS50175">
    <property type="entry name" value="ASP_PROT_RETROV"/>
    <property type="match status" value="1"/>
</dbReference>
<dbReference type="InterPro" id="IPR001878">
    <property type="entry name" value="Znf_CCHC"/>
</dbReference>
<dbReference type="InterPro" id="IPR001584">
    <property type="entry name" value="Integrase_cat-core"/>
</dbReference>
<evidence type="ECO:0000256" key="10">
    <source>
        <dbReference type="ARBA" id="ARBA00022884"/>
    </source>
</evidence>
<dbReference type="GO" id="GO:0019899">
    <property type="term" value="F:enzyme binding"/>
    <property type="evidence" value="ECO:0007669"/>
    <property type="project" value="UniProtKB-ARBA"/>
</dbReference>
<dbReference type="GO" id="GO:0004190">
    <property type="term" value="F:aspartic-type endopeptidase activity"/>
    <property type="evidence" value="ECO:0007669"/>
    <property type="project" value="UniProtKB-KW"/>
</dbReference>
<dbReference type="PROSITE" id="PS50878">
    <property type="entry name" value="RT_POL"/>
    <property type="match status" value="1"/>
</dbReference>
<gene>
    <name evidence="21" type="ORF">CRE_19532</name>
</gene>
<dbReference type="CDD" id="cd09274">
    <property type="entry name" value="RNase_HI_RT_Ty3"/>
    <property type="match status" value="1"/>
</dbReference>
<feature type="compositionally biased region" description="Low complexity" evidence="16">
    <location>
        <begin position="253"/>
        <end position="262"/>
    </location>
</feature>
<dbReference type="Pfam" id="PF00665">
    <property type="entry name" value="rve"/>
    <property type="match status" value="1"/>
</dbReference>
<feature type="domain" description="CCHC-type" evidence="17">
    <location>
        <begin position="292"/>
        <end position="307"/>
    </location>
</feature>
<dbReference type="PROSITE" id="PS00141">
    <property type="entry name" value="ASP_PROTEASE"/>
    <property type="match status" value="1"/>
</dbReference>
<protein>
    <recommendedName>
        <fullName evidence="1">RNA-directed DNA polymerase</fullName>
        <ecNumber evidence="1">2.7.7.49</ecNumber>
    </recommendedName>
</protein>
<dbReference type="EC" id="2.7.7.49" evidence="1"/>
<dbReference type="Pfam" id="PF00078">
    <property type="entry name" value="RVT_1"/>
    <property type="match status" value="1"/>
</dbReference>
<evidence type="ECO:0000259" key="19">
    <source>
        <dbReference type="PROSITE" id="PS50878"/>
    </source>
</evidence>
<dbReference type="InterPro" id="IPR055510">
    <property type="entry name" value="DUF7083"/>
</dbReference>
<keyword evidence="12" id="KW-0695">RNA-directed DNA polymerase</keyword>
<dbReference type="SUPFAM" id="SSF56672">
    <property type="entry name" value="DNA/RNA polymerases"/>
    <property type="match status" value="1"/>
</dbReference>
<evidence type="ECO:0000256" key="5">
    <source>
        <dbReference type="ARBA" id="ARBA00022722"/>
    </source>
</evidence>
<keyword evidence="14" id="KW-0511">Multifunctional enzyme</keyword>
<dbReference type="GO" id="GO:0006508">
    <property type="term" value="P:proteolysis"/>
    <property type="evidence" value="ECO:0007669"/>
    <property type="project" value="UniProtKB-KW"/>
</dbReference>
<dbReference type="Pfam" id="PF17919">
    <property type="entry name" value="RT_RNaseH_2"/>
    <property type="match status" value="1"/>
</dbReference>
<dbReference type="STRING" id="31234.E3NJ82"/>
<evidence type="ECO:0000259" key="18">
    <source>
        <dbReference type="PROSITE" id="PS50175"/>
    </source>
</evidence>
<dbReference type="Gene3D" id="3.10.10.10">
    <property type="entry name" value="HIV Type 1 Reverse Transcriptase, subunit A, domain 1"/>
    <property type="match status" value="1"/>
</dbReference>
<dbReference type="Gene3D" id="3.30.420.10">
    <property type="entry name" value="Ribonuclease H-like superfamily/Ribonuclease H"/>
    <property type="match status" value="1"/>
</dbReference>
<dbReference type="Pfam" id="PF00098">
    <property type="entry name" value="zf-CCHC"/>
    <property type="match status" value="1"/>
</dbReference>
<feature type="domain" description="Integrase catalytic" evidence="20">
    <location>
        <begin position="1077"/>
        <end position="1230"/>
    </location>
</feature>
<dbReference type="EMBL" id="DS268730">
    <property type="protein sequence ID" value="EFP00542.1"/>
    <property type="molecule type" value="Genomic_DNA"/>
</dbReference>
<evidence type="ECO:0000256" key="15">
    <source>
        <dbReference type="PROSITE-ProRule" id="PRU00047"/>
    </source>
</evidence>
<dbReference type="Pfam" id="PF23309">
    <property type="entry name" value="DUF7083"/>
    <property type="match status" value="1"/>
</dbReference>
<sequence length="1398" mass="157593">MADSPTQHGDQDTQAAILKLTEQVMNLMTIFTQNQTPPAAASSTTVTSTFDSSKLMDTISSRIPMFTYVPEEEKTFEVWFSRYEEIVTKDGAQLADDTKTRVILAKLSPTDYAHYTNRILPKVPNELSFNETIGLLKTTFKSTTSVFRKRQEFLRSEYSGGSLEEYTGSILRGYTSSEFKKMSDDQLCCLIWINGMKDSSYQDIRTRALQVLEQKPRITLLEMEAEVKRVLDIRADSKAVAPSNQSPEVQAVQKKPQNQHNQNKTEKQPPSPCYRCGGNHWSKDCKYQTATCRTCNKTGHIAKSCRSKPRDHPKVSHKVKTVFVGVAATHGSTRIYKSVTINGKPIKMLLDTGADVTLVNLTDWKRLGRPKLEPPSIRVRAANNQVITVKGSFNCNFELNGVRATGTAHVTETNTLLGIDWVAQDQTFWKLLHDAPTINSASTSSGSACSYLDGLRDGLKVDLSSEYPDVFQSGLGLCTKMRAKLKLKPNAQPVFRKSRPVPYASLEALSNEIDRLEATGVLKSLDHSDWAAPVVAVTKKNGSIRLCSDFSTGLNDAIEAHQHPLPTADDIFAKLNGGKFFSQIDLADAYLQIEVDDDSKKLLVINTHKGLLHYNRLPFGVKAAPGIFQQVMDTMLAGLDGVSCYLDDIIVTGCSIEEHNQRVKKVIERIASFGFRMRLEKCSFLMPEIQFLGFVINEQGRKPDPQKIADIKAMPAPKNAIEVRSFLGLIQFYGTFVRDLHRLRPPLDKLTNKDVEFKWNTECQHAFDQVKEMLQSDLLLTHYNPKLPIIVAADASQYGIGATISHRFPDGKEKAIYHVSKALNKAQRNYSQIEKEAFGLVTAVTKFHKFVHGRRFTLRTDHKPLLSIFGEKKGVPIYTANRLQRWATILMNYNFSIEYINTKNFGQVDALSRLISDQMQQREETEEVVIAHIEGDIICSLDRVCDQLPVTVDIIRSETHRDKLLMKVMECIRSGKWPVLDKAAPIWLFQQRQTELSIVQECVMIGERIVLPTSLKTKVLIMLHRGHPGIVRMKKLARSYVYWPAMDKDIENLVKCCDPCAGAAKNPVKNVLHSWPCSTKPWNRVHADYCGPLQGIYYLVIVDSYSKWPEVYATKSITTSATIHIFRQVFAQFGNPEILVTDNGSQFSSKQLEQFCKRNGITHVRSPPFHPQSNGQAERFVDTLKRALQKLRGEGNSDAAVTTFLQTYRATPCAASPNGLSPAENFLNRKLRTELDLLLPMDPNVGDRNRKMEEQFNNQHGARPRHFVVNQKVYVKDYRSPKATWIPGIIIRKLGGTIYDVRADDKTWRRHANQLRTRSSATACQEAADLLEMPIRFTQEPITEPVTPPSSTTPPLPTNPIVPSQPTSPSPPPLRRSSRNVHPPKRLCMDPKKKSYRR</sequence>
<dbReference type="FunFam" id="3.10.20.370:FF:000001">
    <property type="entry name" value="Retrovirus-related Pol polyprotein from transposon 17.6-like protein"/>
    <property type="match status" value="1"/>
</dbReference>
<dbReference type="SMART" id="SM00343">
    <property type="entry name" value="ZnF_C2HC"/>
    <property type="match status" value="2"/>
</dbReference>
<feature type="compositionally biased region" description="Pro residues" evidence="16">
    <location>
        <begin position="1346"/>
        <end position="1360"/>
    </location>
</feature>
<keyword evidence="4" id="KW-0548">Nucleotidyltransferase</keyword>
<dbReference type="PANTHER" id="PTHR37984:SF5">
    <property type="entry name" value="PROTEIN NYNRIN-LIKE"/>
    <property type="match status" value="1"/>
</dbReference>
<dbReference type="HOGENOM" id="CLU_000384_9_9_1"/>
<dbReference type="InterPro" id="IPR000477">
    <property type="entry name" value="RT_dom"/>
</dbReference>
<dbReference type="GO" id="GO:0005737">
    <property type="term" value="C:cytoplasm"/>
    <property type="evidence" value="ECO:0007669"/>
    <property type="project" value="UniProtKB-ARBA"/>
</dbReference>
<dbReference type="FunFam" id="3.30.70.270:FF:000020">
    <property type="entry name" value="Transposon Tf2-6 polyprotein-like Protein"/>
    <property type="match status" value="1"/>
</dbReference>
<dbReference type="GO" id="GO:0003964">
    <property type="term" value="F:RNA-directed DNA polymerase activity"/>
    <property type="evidence" value="ECO:0007669"/>
    <property type="project" value="UniProtKB-KW"/>
</dbReference>
<feature type="domain" description="Peptidase A2" evidence="18">
    <location>
        <begin position="346"/>
        <end position="364"/>
    </location>
</feature>
<keyword evidence="7" id="KW-0255">Endonuclease</keyword>
<dbReference type="InterPro" id="IPR043128">
    <property type="entry name" value="Rev_trsase/Diguanyl_cyclase"/>
</dbReference>
<dbReference type="InterPro" id="IPR050951">
    <property type="entry name" value="Retrovirus_Pol_polyprotein"/>
</dbReference>
<evidence type="ECO:0000256" key="11">
    <source>
        <dbReference type="ARBA" id="ARBA00022908"/>
    </source>
</evidence>
<dbReference type="SUPFAM" id="SSF50630">
    <property type="entry name" value="Acid proteases"/>
    <property type="match status" value="1"/>
</dbReference>
<keyword evidence="11" id="KW-0229">DNA integration</keyword>
<keyword evidence="5" id="KW-0540">Nuclease</keyword>
<evidence type="ECO:0000256" key="14">
    <source>
        <dbReference type="ARBA" id="ARBA00023268"/>
    </source>
</evidence>
<evidence type="ECO:0000256" key="12">
    <source>
        <dbReference type="ARBA" id="ARBA00022918"/>
    </source>
</evidence>
<dbReference type="InterPro" id="IPR036397">
    <property type="entry name" value="RNaseH_sf"/>
</dbReference>
<keyword evidence="13" id="KW-0238">DNA-binding</keyword>
<keyword evidence="8" id="KW-0378">Hydrolase</keyword>
<dbReference type="GO" id="GO:0015074">
    <property type="term" value="P:DNA integration"/>
    <property type="evidence" value="ECO:0007669"/>
    <property type="project" value="UniProtKB-KW"/>
</dbReference>
<evidence type="ECO:0000256" key="7">
    <source>
        <dbReference type="ARBA" id="ARBA00022759"/>
    </source>
</evidence>
<evidence type="ECO:0000256" key="1">
    <source>
        <dbReference type="ARBA" id="ARBA00012493"/>
    </source>
</evidence>
<keyword evidence="15" id="KW-0479">Metal-binding</keyword>
<evidence type="ECO:0000259" key="20">
    <source>
        <dbReference type="PROSITE" id="PS50994"/>
    </source>
</evidence>
<dbReference type="eggNOG" id="KOG0017">
    <property type="taxonomic scope" value="Eukaryota"/>
</dbReference>
<dbReference type="InterPro" id="IPR043502">
    <property type="entry name" value="DNA/RNA_pol_sf"/>
</dbReference>
<keyword evidence="10" id="KW-0694">RNA-binding</keyword>
<dbReference type="GO" id="GO:0008270">
    <property type="term" value="F:zinc ion binding"/>
    <property type="evidence" value="ECO:0007669"/>
    <property type="project" value="UniProtKB-KW"/>
</dbReference>
<dbReference type="PROSITE" id="PS50158">
    <property type="entry name" value="ZF_CCHC"/>
    <property type="match status" value="1"/>
</dbReference>
<feature type="region of interest" description="Disordered" evidence="16">
    <location>
        <begin position="238"/>
        <end position="273"/>
    </location>
</feature>
<evidence type="ECO:0000256" key="13">
    <source>
        <dbReference type="ARBA" id="ARBA00023125"/>
    </source>
</evidence>
<organism evidence="22">
    <name type="scientific">Caenorhabditis remanei</name>
    <name type="common">Caenorhabditis vulgaris</name>
    <dbReference type="NCBI Taxonomy" id="31234"/>
    <lineage>
        <taxon>Eukaryota</taxon>
        <taxon>Metazoa</taxon>
        <taxon>Ecdysozoa</taxon>
        <taxon>Nematoda</taxon>
        <taxon>Chromadorea</taxon>
        <taxon>Rhabditida</taxon>
        <taxon>Rhabditina</taxon>
        <taxon>Rhabditomorpha</taxon>
        <taxon>Rhabditoidea</taxon>
        <taxon>Rhabditidae</taxon>
        <taxon>Peloderinae</taxon>
        <taxon>Caenorhabditis</taxon>
    </lineage>
</organism>
<dbReference type="InterPro" id="IPR041588">
    <property type="entry name" value="Integrase_H2C2"/>
</dbReference>
<dbReference type="CDD" id="cd01647">
    <property type="entry name" value="RT_LTR"/>
    <property type="match status" value="1"/>
</dbReference>
<evidence type="ECO:0000256" key="2">
    <source>
        <dbReference type="ARBA" id="ARBA00022670"/>
    </source>
</evidence>
<evidence type="ECO:0000313" key="22">
    <source>
        <dbReference type="Proteomes" id="UP000008281"/>
    </source>
</evidence>
<dbReference type="OrthoDB" id="5856680at2759"/>
<dbReference type="GO" id="GO:0003723">
    <property type="term" value="F:RNA binding"/>
    <property type="evidence" value="ECO:0007669"/>
    <property type="project" value="UniProtKB-KW"/>
</dbReference>
<dbReference type="GO" id="GO:0003677">
    <property type="term" value="F:DNA binding"/>
    <property type="evidence" value="ECO:0007669"/>
    <property type="project" value="UniProtKB-KW"/>
</dbReference>
<dbReference type="PANTHER" id="PTHR37984">
    <property type="entry name" value="PROTEIN CBG26694"/>
    <property type="match status" value="1"/>
</dbReference>
<feature type="region of interest" description="Disordered" evidence="16">
    <location>
        <begin position="1341"/>
        <end position="1398"/>
    </location>
</feature>